<dbReference type="SUPFAM" id="SSF56219">
    <property type="entry name" value="DNase I-like"/>
    <property type="match status" value="1"/>
</dbReference>
<dbReference type="InterPro" id="IPR036691">
    <property type="entry name" value="Endo/exonu/phosph_ase_sf"/>
</dbReference>
<dbReference type="Proteomes" id="UP001054252">
    <property type="component" value="Unassembled WGS sequence"/>
</dbReference>
<accession>A0AAV5M712</accession>
<dbReference type="PROSITE" id="PS50878">
    <property type="entry name" value="RT_POL"/>
    <property type="match status" value="1"/>
</dbReference>
<reference evidence="4 5" key="1">
    <citation type="journal article" date="2021" name="Commun. Biol.">
        <title>The genome of Shorea leprosula (Dipterocarpaceae) highlights the ecological relevance of drought in aseasonal tropical rainforests.</title>
        <authorList>
            <person name="Ng K.K.S."/>
            <person name="Kobayashi M.J."/>
            <person name="Fawcett J.A."/>
            <person name="Hatakeyama M."/>
            <person name="Paape T."/>
            <person name="Ng C.H."/>
            <person name="Ang C.C."/>
            <person name="Tnah L.H."/>
            <person name="Lee C.T."/>
            <person name="Nishiyama T."/>
            <person name="Sese J."/>
            <person name="O'Brien M.J."/>
            <person name="Copetti D."/>
            <person name="Mohd Noor M.I."/>
            <person name="Ong R.C."/>
            <person name="Putra M."/>
            <person name="Sireger I.Z."/>
            <person name="Indrioko S."/>
            <person name="Kosugi Y."/>
            <person name="Izuno A."/>
            <person name="Isagi Y."/>
            <person name="Lee S.L."/>
            <person name="Shimizu K.K."/>
        </authorList>
    </citation>
    <scope>NUCLEOTIDE SEQUENCE [LARGE SCALE GENOMIC DNA]</scope>
    <source>
        <strain evidence="4">214</strain>
    </source>
</reference>
<evidence type="ECO:0000256" key="2">
    <source>
        <dbReference type="SAM" id="MobiDB-lite"/>
    </source>
</evidence>
<evidence type="ECO:0000313" key="4">
    <source>
        <dbReference type="EMBL" id="GKV45242.1"/>
    </source>
</evidence>
<dbReference type="PANTHER" id="PTHR33116:SF84">
    <property type="entry name" value="RNA-DIRECTED DNA POLYMERASE"/>
    <property type="match status" value="1"/>
</dbReference>
<dbReference type="EMBL" id="BPVZ01000192">
    <property type="protein sequence ID" value="GKV45242.1"/>
    <property type="molecule type" value="Genomic_DNA"/>
</dbReference>
<protein>
    <recommendedName>
        <fullName evidence="3">Reverse transcriptase domain-containing protein</fullName>
    </recommendedName>
</protein>
<name>A0AAV5M712_9ROSI</name>
<dbReference type="PANTHER" id="PTHR33116">
    <property type="entry name" value="REVERSE TRANSCRIPTASE ZINC-BINDING DOMAIN-CONTAINING PROTEIN-RELATED-RELATED"/>
    <property type="match status" value="1"/>
</dbReference>
<evidence type="ECO:0000256" key="1">
    <source>
        <dbReference type="SAM" id="Coils"/>
    </source>
</evidence>
<evidence type="ECO:0000313" key="5">
    <source>
        <dbReference type="Proteomes" id="UP001054252"/>
    </source>
</evidence>
<dbReference type="InterPro" id="IPR025558">
    <property type="entry name" value="DUF4283"/>
</dbReference>
<dbReference type="Gene3D" id="3.60.10.10">
    <property type="entry name" value="Endonuclease/exonuclease/phosphatase"/>
    <property type="match status" value="1"/>
</dbReference>
<feature type="compositionally biased region" description="Polar residues" evidence="2">
    <location>
        <begin position="67"/>
        <end position="78"/>
    </location>
</feature>
<sequence length="1114" mass="125934">MGGRGRPRKKDPPPKGGAATKTIDLKDDNGEQNSISMGLEIEESGRLSPDLGEKERDAKGILLDLAVSTQGQRKSSFDASPRDGRVDKGKSEAGPVEGKVAKGKKGDVGSTSDMAMSPSARWSDLIKKEKGEFQPSLKQKPLRSWASVVEGNRDISKGWDLQYIKPQDPTGAMVITEDEWVKGSKIWENALVPKAFMLRNGVFLFDFGNGDAKQAVLERRWTFNGHPLILNQWTPNFDPDNLDISKIPVWIQFPELYLSLWNLESLGKLASYVGVPIATDALTAKRQRVAYARMLVKMEIMDTLPHVVPIIGPKGVFQQPVVFEWEPVRCGKCRNLGHEERNCTTKEKKVWVPKKPAKEQVVNQIVGTKSSEGNDELCGGEVQTATNSANVKQSTLSRPSGKLIVESNEQSPVQLEVGAMKSVNLQSETSTGIGDKEMMQKAAGGESSVNLRVTEVIQTDQLLHVEVCFIVGDVKFLCTIVYAFNTFDGRVALWDQVRALDVENVPWIISGDFNTTLNYGERVKPSGVVWGGTSELKDFVSRMEVFDLQFSGAFFTWSNKQGESDRLWCKLDKVMANSTWVSAFPNTSVVFLNPQSLDHSPSLVTVDVLMNEKPRPFRFCNAWSKDENFLDLNALFDETLAVKEKELQRELTKLERANLSVIAQQAKVTWLKEMDSNSAYFHAKVKERQHRSVINSILNSEGVRVTQPKLIEQEFLMFYQKLFGKAKEGVQAADMNVIRRGRVLTTKESEELCRPFTAKEVETALFSIPYNKSPGPDGFTSGFSVLINRQPKGYFQGQRGLQQGDPISPYLFVLVMEYLTRKLKELDMQEKFKYHSKCRVMQLTHLIFADDIMLFCKADEESTILMMQKFEEFARVSGLEVNRMKSQVFFSGVKKRQKVALIQKLGFAEEQLPVRYLGLPLISKKLSPGACKVQLVNYVLFHIQVFWSGALLIPKKVLKLIDAACRNFIWCGKWNYNAMSLIALDDVCVPRKEGGLGVKKLLHWNKATLGKLVWNICQHQESLWVKWAQVVLLRGENFWKVKIPANCAWTWRQVLKLRPLLKNIICMQVGDGRQVSLFYDWWACELRFCELISKDEIAVWGHDFTVSEWWDGLD</sequence>
<evidence type="ECO:0000259" key="3">
    <source>
        <dbReference type="PROSITE" id="PS50878"/>
    </source>
</evidence>
<keyword evidence="5" id="KW-1185">Reference proteome</keyword>
<feature type="compositionally biased region" description="Basic and acidic residues" evidence="2">
    <location>
        <begin position="80"/>
        <end position="91"/>
    </location>
</feature>
<keyword evidence="1" id="KW-0175">Coiled coil</keyword>
<feature type="domain" description="Reverse transcriptase" evidence="3">
    <location>
        <begin position="592"/>
        <end position="921"/>
    </location>
</feature>
<dbReference type="Pfam" id="PF00078">
    <property type="entry name" value="RVT_1"/>
    <property type="match status" value="1"/>
</dbReference>
<feature type="region of interest" description="Disordered" evidence="2">
    <location>
        <begin position="1"/>
        <end position="120"/>
    </location>
</feature>
<dbReference type="InterPro" id="IPR000477">
    <property type="entry name" value="RT_dom"/>
</dbReference>
<dbReference type="Pfam" id="PF14111">
    <property type="entry name" value="DUF4283"/>
    <property type="match status" value="1"/>
</dbReference>
<proteinExistence type="predicted"/>
<organism evidence="4 5">
    <name type="scientific">Rubroshorea leprosula</name>
    <dbReference type="NCBI Taxonomy" id="152421"/>
    <lineage>
        <taxon>Eukaryota</taxon>
        <taxon>Viridiplantae</taxon>
        <taxon>Streptophyta</taxon>
        <taxon>Embryophyta</taxon>
        <taxon>Tracheophyta</taxon>
        <taxon>Spermatophyta</taxon>
        <taxon>Magnoliopsida</taxon>
        <taxon>eudicotyledons</taxon>
        <taxon>Gunneridae</taxon>
        <taxon>Pentapetalae</taxon>
        <taxon>rosids</taxon>
        <taxon>malvids</taxon>
        <taxon>Malvales</taxon>
        <taxon>Dipterocarpaceae</taxon>
        <taxon>Rubroshorea</taxon>
    </lineage>
</organism>
<comment type="caution">
    <text evidence="4">The sequence shown here is derived from an EMBL/GenBank/DDBJ whole genome shotgun (WGS) entry which is preliminary data.</text>
</comment>
<feature type="coiled-coil region" evidence="1">
    <location>
        <begin position="637"/>
        <end position="664"/>
    </location>
</feature>
<dbReference type="AlphaFoldDB" id="A0AAV5M712"/>
<gene>
    <name evidence="4" type="ORF">SLEP1_g52351</name>
</gene>